<sequence length="197" mass="22323">MVTTWFTSDLHLGHRFLAELRGFPTTDAHDEVVLGNLTAAVRPGDTLWVLGDLSSGRSEAEEQALMLIDEQLPGITKHLVPGNHDSCHPLFRNAYKRQRRFLEVFDSVQAFQKMRWDGEDVYLSHFPRPGQDHVGMPSRYDDLRLTVPHLIHGHLHSTFPVTGRGQVDVGVEAWGLKPVPQEILQETLWGSLSRFPD</sequence>
<gene>
    <name evidence="2" type="ORF">H9627_01950</name>
</gene>
<evidence type="ECO:0000313" key="2">
    <source>
        <dbReference type="EMBL" id="MBD8029102.1"/>
    </source>
</evidence>
<dbReference type="SUPFAM" id="SSF56300">
    <property type="entry name" value="Metallo-dependent phosphatases"/>
    <property type="match status" value="1"/>
</dbReference>
<feature type="domain" description="Calcineurin-like phosphoesterase" evidence="1">
    <location>
        <begin position="4"/>
        <end position="112"/>
    </location>
</feature>
<dbReference type="GO" id="GO:0016787">
    <property type="term" value="F:hydrolase activity"/>
    <property type="evidence" value="ECO:0007669"/>
    <property type="project" value="InterPro"/>
</dbReference>
<proteinExistence type="predicted"/>
<organism evidence="2 3">
    <name type="scientific">Corynebacterium gallinarum</name>
    <dbReference type="NCBI Taxonomy" id="2762214"/>
    <lineage>
        <taxon>Bacteria</taxon>
        <taxon>Bacillati</taxon>
        <taxon>Actinomycetota</taxon>
        <taxon>Actinomycetes</taxon>
        <taxon>Mycobacteriales</taxon>
        <taxon>Corynebacteriaceae</taxon>
        <taxon>Corynebacterium</taxon>
    </lineage>
</organism>
<name>A0A8I0L9Y3_9CORY</name>
<dbReference type="InterPro" id="IPR029052">
    <property type="entry name" value="Metallo-depent_PP-like"/>
</dbReference>
<dbReference type="RefSeq" id="WP_191732332.1">
    <property type="nucleotide sequence ID" value="NZ_JACSPR010000001.1"/>
</dbReference>
<reference evidence="2 3" key="1">
    <citation type="submission" date="2020-08" db="EMBL/GenBank/DDBJ databases">
        <title>A Genomic Blueprint of the Chicken Gut Microbiome.</title>
        <authorList>
            <person name="Gilroy R."/>
            <person name="Ravi A."/>
            <person name="Getino M."/>
            <person name="Pursley I."/>
            <person name="Horton D.L."/>
            <person name="Alikhan N.-F."/>
            <person name="Baker D."/>
            <person name="Gharbi K."/>
            <person name="Hall N."/>
            <person name="Watson M."/>
            <person name="Adriaenssens E.M."/>
            <person name="Foster-Nyarko E."/>
            <person name="Jarju S."/>
            <person name="Secka A."/>
            <person name="Antonio M."/>
            <person name="Oren A."/>
            <person name="Chaudhuri R."/>
            <person name="La Ragione R.M."/>
            <person name="Hildebrand F."/>
            <person name="Pallen M.J."/>
        </authorList>
    </citation>
    <scope>NUCLEOTIDE SEQUENCE [LARGE SCALE GENOMIC DNA]</scope>
    <source>
        <strain evidence="2 3">Sa1YVA5</strain>
    </source>
</reference>
<evidence type="ECO:0000259" key="1">
    <source>
        <dbReference type="Pfam" id="PF00149"/>
    </source>
</evidence>
<dbReference type="Gene3D" id="3.60.21.10">
    <property type="match status" value="1"/>
</dbReference>
<comment type="caution">
    <text evidence="2">The sequence shown here is derived from an EMBL/GenBank/DDBJ whole genome shotgun (WGS) entry which is preliminary data.</text>
</comment>
<dbReference type="Pfam" id="PF00149">
    <property type="entry name" value="Metallophos"/>
    <property type="match status" value="1"/>
</dbReference>
<dbReference type="Proteomes" id="UP000650224">
    <property type="component" value="Unassembled WGS sequence"/>
</dbReference>
<dbReference type="EMBL" id="JACSPR010000001">
    <property type="protein sequence ID" value="MBD8029102.1"/>
    <property type="molecule type" value="Genomic_DNA"/>
</dbReference>
<dbReference type="InterPro" id="IPR004843">
    <property type="entry name" value="Calcineurin-like_PHP"/>
</dbReference>
<protein>
    <submittedName>
        <fullName evidence="2">Metallophosphoesterase</fullName>
    </submittedName>
</protein>
<dbReference type="AlphaFoldDB" id="A0A8I0L9Y3"/>
<keyword evidence="3" id="KW-1185">Reference proteome</keyword>
<evidence type="ECO:0000313" key="3">
    <source>
        <dbReference type="Proteomes" id="UP000650224"/>
    </source>
</evidence>
<accession>A0A8I0L9Y3</accession>